<proteinExistence type="predicted"/>
<protein>
    <submittedName>
        <fullName evidence="2">Uncharacterized protein</fullName>
    </submittedName>
</protein>
<dbReference type="AlphaFoldDB" id="A0A426ZLR9"/>
<comment type="caution">
    <text evidence="2">The sequence shown here is derived from an EMBL/GenBank/DDBJ whole genome shotgun (WGS) entry which is preliminary data.</text>
</comment>
<evidence type="ECO:0000256" key="1">
    <source>
        <dbReference type="SAM" id="MobiDB-lite"/>
    </source>
</evidence>
<dbReference type="EMBL" id="AMZH03006001">
    <property type="protein sequence ID" value="RRT64936.1"/>
    <property type="molecule type" value="Genomic_DNA"/>
</dbReference>
<sequence>MADLSRMGDTPQQGQKPNARHHRVPCSLYQVLGTKRVRIATRQGSHATCPSVELNHGPRKKAVDHHDVLSRTIFSGLPRASRLAELVLCMQFEPHRAGSSSLDESSSIILALEGGSNVAGTLGTQQPRGRRPFRDATNSRDSPSTPASAPLIRRWELTSTYSRTILAPI</sequence>
<feature type="region of interest" description="Disordered" evidence="1">
    <location>
        <begin position="1"/>
        <end position="22"/>
    </location>
</feature>
<evidence type="ECO:0000313" key="2">
    <source>
        <dbReference type="EMBL" id="RRT64936.1"/>
    </source>
</evidence>
<reference evidence="2 3" key="1">
    <citation type="journal article" date="2014" name="Agronomy (Basel)">
        <title>A Draft Genome Sequence for Ensete ventricosum, the Drought-Tolerant Tree Against Hunger.</title>
        <authorList>
            <person name="Harrison J."/>
            <person name="Moore K.A."/>
            <person name="Paszkiewicz K."/>
            <person name="Jones T."/>
            <person name="Grant M."/>
            <person name="Ambacheew D."/>
            <person name="Muzemil S."/>
            <person name="Studholme D.J."/>
        </authorList>
    </citation>
    <scope>NUCLEOTIDE SEQUENCE [LARGE SCALE GENOMIC DNA]</scope>
</reference>
<feature type="region of interest" description="Disordered" evidence="1">
    <location>
        <begin position="119"/>
        <end position="149"/>
    </location>
</feature>
<organism evidence="2 3">
    <name type="scientific">Ensete ventricosum</name>
    <name type="common">Abyssinian banana</name>
    <name type="synonym">Musa ensete</name>
    <dbReference type="NCBI Taxonomy" id="4639"/>
    <lineage>
        <taxon>Eukaryota</taxon>
        <taxon>Viridiplantae</taxon>
        <taxon>Streptophyta</taxon>
        <taxon>Embryophyta</taxon>
        <taxon>Tracheophyta</taxon>
        <taxon>Spermatophyta</taxon>
        <taxon>Magnoliopsida</taxon>
        <taxon>Liliopsida</taxon>
        <taxon>Zingiberales</taxon>
        <taxon>Musaceae</taxon>
        <taxon>Ensete</taxon>
    </lineage>
</organism>
<evidence type="ECO:0000313" key="3">
    <source>
        <dbReference type="Proteomes" id="UP000287651"/>
    </source>
</evidence>
<accession>A0A426ZLR9</accession>
<gene>
    <name evidence="2" type="ORF">B296_00003051</name>
</gene>
<name>A0A426ZLR9_ENSVE</name>
<dbReference type="Proteomes" id="UP000287651">
    <property type="component" value="Unassembled WGS sequence"/>
</dbReference>